<protein>
    <submittedName>
        <fullName evidence="1">Uncharacterized protein</fullName>
    </submittedName>
</protein>
<name>A0A1H6JRY0_9EURY</name>
<dbReference type="EMBL" id="FNWU01000014">
    <property type="protein sequence ID" value="SEH62083.1"/>
    <property type="molecule type" value="Genomic_DNA"/>
</dbReference>
<keyword evidence="2" id="KW-1185">Reference proteome</keyword>
<proteinExistence type="predicted"/>
<dbReference type="AlphaFoldDB" id="A0A1H6JRY0"/>
<dbReference type="Proteomes" id="UP000199215">
    <property type="component" value="Unassembled WGS sequence"/>
</dbReference>
<dbReference type="OrthoDB" id="174768at2157"/>
<evidence type="ECO:0000313" key="2">
    <source>
        <dbReference type="Proteomes" id="UP000199215"/>
    </source>
</evidence>
<gene>
    <name evidence="1" type="ORF">SAMN05192561_1141</name>
</gene>
<accession>A0A1H6JRY0</accession>
<organism evidence="1 2">
    <name type="scientific">Halopenitus malekzadehii</name>
    <dbReference type="NCBI Taxonomy" id="1267564"/>
    <lineage>
        <taxon>Archaea</taxon>
        <taxon>Methanobacteriati</taxon>
        <taxon>Methanobacteriota</taxon>
        <taxon>Stenosarchaea group</taxon>
        <taxon>Halobacteria</taxon>
        <taxon>Halobacteriales</taxon>
        <taxon>Haloferacaceae</taxon>
        <taxon>Halopenitus</taxon>
    </lineage>
</organism>
<dbReference type="RefSeq" id="WP_092817681.1">
    <property type="nucleotide sequence ID" value="NZ_FNWU01000014.1"/>
</dbReference>
<reference evidence="1 2" key="1">
    <citation type="submission" date="2016-10" db="EMBL/GenBank/DDBJ databases">
        <authorList>
            <person name="de Groot N.N."/>
        </authorList>
    </citation>
    <scope>NUCLEOTIDE SEQUENCE [LARGE SCALE GENOMIC DNA]</scope>
    <source>
        <strain evidence="1 2">IBRC-M10418</strain>
    </source>
</reference>
<sequence>MSSTDRLTPQRRDALRAVIALALLAGPLWIPALHLGDPTYRYERAQVTDDGSGVVFENESAVPAGTMLSEEIACAGTASRACAFERHLARNNTVLTPIYSSTAGTRTSSFAVAPDRYDYVQINGTIYEATTVANRSRVYVVANRTVYEKGEAPEDADTSGDLYRVELSHRRVPPAEVLSRVSRDVDAVPSPIAQAARTGTGVAHRDLDGPETPIRTADDTYYRVFLARQNETGGHAWLDTTLTIGTPIAGLIILVRLRRRVEITHVGTAGPDDRHDQDGPS</sequence>
<evidence type="ECO:0000313" key="1">
    <source>
        <dbReference type="EMBL" id="SEH62083.1"/>
    </source>
</evidence>